<evidence type="ECO:0000256" key="1">
    <source>
        <dbReference type="ARBA" id="ARBA00022450"/>
    </source>
</evidence>
<reference evidence="5" key="1">
    <citation type="submission" date="2013-02" db="EMBL/GenBank/DDBJ databases">
        <authorList>
            <person name="Hughes D."/>
        </authorList>
    </citation>
    <scope>NUCLEOTIDE SEQUENCE</scope>
    <source>
        <strain>Durham</strain>
        <strain evidence="5">NC isolate 2 -- Noor lab</strain>
    </source>
</reference>
<dbReference type="Gene3D" id="3.40.630.30">
    <property type="match status" value="1"/>
</dbReference>
<dbReference type="PANTHER" id="PTHR44845:SF6">
    <property type="entry name" value="BETA-ALANINE-ACTIVATING ENZYME"/>
    <property type="match status" value="1"/>
</dbReference>
<dbReference type="AlphaFoldDB" id="T1GFF7"/>
<dbReference type="EMBL" id="CAQQ02166929">
    <property type="status" value="NOT_ANNOTATED_CDS"/>
    <property type="molecule type" value="Genomic_DNA"/>
</dbReference>
<dbReference type="Gene3D" id="3.30.300.30">
    <property type="match status" value="1"/>
</dbReference>
<keyword evidence="1" id="KW-0596">Phosphopantetheine</keyword>
<organism evidence="4 5">
    <name type="scientific">Megaselia scalaris</name>
    <name type="common">Humpbacked fly</name>
    <name type="synonym">Phora scalaris</name>
    <dbReference type="NCBI Taxonomy" id="36166"/>
    <lineage>
        <taxon>Eukaryota</taxon>
        <taxon>Metazoa</taxon>
        <taxon>Ecdysozoa</taxon>
        <taxon>Arthropoda</taxon>
        <taxon>Hexapoda</taxon>
        <taxon>Insecta</taxon>
        <taxon>Pterygota</taxon>
        <taxon>Neoptera</taxon>
        <taxon>Endopterygota</taxon>
        <taxon>Diptera</taxon>
        <taxon>Brachycera</taxon>
        <taxon>Muscomorpha</taxon>
        <taxon>Platypezoidea</taxon>
        <taxon>Phoridae</taxon>
        <taxon>Megaseliini</taxon>
        <taxon>Megaselia</taxon>
    </lineage>
</organism>
<dbReference type="EMBL" id="CAQQ02166927">
    <property type="status" value="NOT_ANNOTATED_CDS"/>
    <property type="molecule type" value="Genomic_DNA"/>
</dbReference>
<feature type="domain" description="AMP-binding enzyme C-terminal" evidence="3">
    <location>
        <begin position="67"/>
        <end position="141"/>
    </location>
</feature>
<dbReference type="EMBL" id="CAQQ02166926">
    <property type="status" value="NOT_ANNOTATED_CDS"/>
    <property type="molecule type" value="Genomic_DNA"/>
</dbReference>
<evidence type="ECO:0000313" key="4">
    <source>
        <dbReference type="EnsemblMetazoa" id="MESCA002098-PA"/>
    </source>
</evidence>
<sequence length="391" mass="44604">MKLSLPFSSSLKKSSPSIKLLYSLSGYAFNKLYRTGDFGSYENGIIFYRGRTDSQIKIRGHRVDLSEIEKAFQTLSEIQKVVVLCHHQGEIDQAVLAFVNLNDGQNISTNKILDHLETKLQAYMIPQIIIIDKFPLLVNGKVDRQRLLNSSVTINNNNEGDFVADLDFSGVPDHYKQMCTDLYEVVQCSIGPSAFKSLSLKSNFYEIGGNSLNSIYTITLLRERAELESLLKPDIYRQDYCDVIDDIWEILVAKEMSFIVKDMNSKEVIGTSLNFDARDEPEVEIKSKLSIIFDFLEHVEGPVRDNQLPEGRNSIFHAFMMGTSEKLSGQENIACMHFMEYEQMGTEIFHYESLLEYPINRYVHRDGTKPFGKAKDSETVIVAWKPIPSEK</sequence>
<dbReference type="PANTHER" id="PTHR44845">
    <property type="entry name" value="CARRIER DOMAIN-CONTAINING PROTEIN"/>
    <property type="match status" value="1"/>
</dbReference>
<keyword evidence="5" id="KW-1185">Reference proteome</keyword>
<dbReference type="STRING" id="36166.T1GFF7"/>
<name>T1GFF7_MEGSC</name>
<keyword evidence="2" id="KW-0597">Phosphoprotein</keyword>
<protein>
    <recommendedName>
        <fullName evidence="3">AMP-binding enzyme C-terminal domain-containing protein</fullName>
    </recommendedName>
</protein>
<proteinExistence type="predicted"/>
<accession>T1GFF7</accession>
<dbReference type="EnsemblMetazoa" id="MESCA002098-RA">
    <property type="protein sequence ID" value="MESCA002098-PA"/>
    <property type="gene ID" value="MESCA002098"/>
</dbReference>
<dbReference type="SUPFAM" id="SSF56801">
    <property type="entry name" value="Acetyl-CoA synthetase-like"/>
    <property type="match status" value="1"/>
</dbReference>
<dbReference type="EMBL" id="CAQQ02166928">
    <property type="status" value="NOT_ANNOTATED_CDS"/>
    <property type="molecule type" value="Genomic_DNA"/>
</dbReference>
<dbReference type="HOGENOM" id="CLU_706544_0_0_1"/>
<evidence type="ECO:0000313" key="5">
    <source>
        <dbReference type="Proteomes" id="UP000015102"/>
    </source>
</evidence>
<reference evidence="4" key="2">
    <citation type="submission" date="2015-06" db="UniProtKB">
        <authorList>
            <consortium name="EnsemblMetazoa"/>
        </authorList>
    </citation>
    <scope>IDENTIFICATION</scope>
</reference>
<dbReference type="Pfam" id="PF13193">
    <property type="entry name" value="AMP-binding_C"/>
    <property type="match status" value="1"/>
</dbReference>
<dbReference type="Proteomes" id="UP000015102">
    <property type="component" value="Unassembled WGS sequence"/>
</dbReference>
<evidence type="ECO:0000256" key="2">
    <source>
        <dbReference type="ARBA" id="ARBA00022553"/>
    </source>
</evidence>
<dbReference type="InterPro" id="IPR045851">
    <property type="entry name" value="AMP-bd_C_sf"/>
</dbReference>
<dbReference type="InterPro" id="IPR025110">
    <property type="entry name" value="AMP-bd_C"/>
</dbReference>
<evidence type="ECO:0000259" key="3">
    <source>
        <dbReference type="Pfam" id="PF13193"/>
    </source>
</evidence>